<dbReference type="InterPro" id="IPR046254">
    <property type="entry name" value="DUF6287"/>
</dbReference>
<sequence length="169" mass="18379">MGLAAYFIFSQWKPSNQAVNKEAATHITNPKKDPQNKDKKTETSSALDMAAIERGDYSSAAGSWQNELGDKLQLNASGIESANIKGTADFTLSSEQAKGEGIYQARLTSKDGTAVYHLIFVKAGTTIPSELFNEGFSDTSDTSKDRLYIASQETFGSDDFAKNVLYKTN</sequence>
<reference evidence="3 4" key="1">
    <citation type="journal article" date="2014" name="Int. J. Syst. Evol. Microbiol.">
        <title>Phylogenomics and the dynamic genome evolution of the genus Streptococcus.</title>
        <authorList>
            <consortium name="The Broad Institute Genome Sequencing Platform"/>
            <person name="Richards V.P."/>
            <person name="Palmer S.R."/>
            <person name="Pavinski Bitar P.D."/>
            <person name="Qin X."/>
            <person name="Weinstock G.M."/>
            <person name="Highlander S.K."/>
            <person name="Town C.D."/>
            <person name="Burne R.A."/>
            <person name="Stanhope M.J."/>
        </authorList>
    </citation>
    <scope>NUCLEOTIDE SEQUENCE [LARGE SCALE GENOMIC DNA]</scope>
    <source>
        <strain evidence="3 4">NCTC 11558</strain>
    </source>
</reference>
<evidence type="ECO:0000256" key="1">
    <source>
        <dbReference type="SAM" id="MobiDB-lite"/>
    </source>
</evidence>
<keyword evidence="4" id="KW-1185">Reference proteome</keyword>
<name>G5JUL6_9STRE</name>
<comment type="caution">
    <text evidence="3">The sequence shown here is derived from an EMBL/GenBank/DDBJ whole genome shotgun (WGS) entry which is preliminary data.</text>
</comment>
<evidence type="ECO:0000259" key="2">
    <source>
        <dbReference type="Pfam" id="PF19804"/>
    </source>
</evidence>
<proteinExistence type="predicted"/>
<dbReference type="Pfam" id="PF19804">
    <property type="entry name" value="DUF6287"/>
    <property type="match status" value="1"/>
</dbReference>
<feature type="compositionally biased region" description="Basic and acidic residues" evidence="1">
    <location>
        <begin position="30"/>
        <end position="42"/>
    </location>
</feature>
<gene>
    <name evidence="3" type="ORF">STRMA_0844</name>
</gene>
<feature type="region of interest" description="Disordered" evidence="1">
    <location>
        <begin position="19"/>
        <end position="45"/>
    </location>
</feature>
<evidence type="ECO:0000313" key="4">
    <source>
        <dbReference type="Proteomes" id="UP000003573"/>
    </source>
</evidence>
<organism evidence="3 4">
    <name type="scientific">Streptococcus macacae NCTC 11558</name>
    <dbReference type="NCBI Taxonomy" id="764298"/>
    <lineage>
        <taxon>Bacteria</taxon>
        <taxon>Bacillati</taxon>
        <taxon>Bacillota</taxon>
        <taxon>Bacilli</taxon>
        <taxon>Lactobacillales</taxon>
        <taxon>Streptococcaceae</taxon>
        <taxon>Streptococcus</taxon>
    </lineage>
</organism>
<dbReference type="Proteomes" id="UP000003573">
    <property type="component" value="Unassembled WGS sequence"/>
</dbReference>
<dbReference type="EMBL" id="AEUW02000001">
    <property type="protein sequence ID" value="EHJ51834.1"/>
    <property type="molecule type" value="Genomic_DNA"/>
</dbReference>
<evidence type="ECO:0000313" key="3">
    <source>
        <dbReference type="EMBL" id="EHJ51834.1"/>
    </source>
</evidence>
<feature type="domain" description="DUF6287" evidence="2">
    <location>
        <begin position="45"/>
        <end position="78"/>
    </location>
</feature>
<dbReference type="AlphaFoldDB" id="G5JUL6"/>
<protein>
    <recommendedName>
        <fullName evidence="2">DUF6287 domain-containing protein</fullName>
    </recommendedName>
</protein>
<accession>G5JUL6</accession>